<dbReference type="InterPro" id="IPR046249">
    <property type="entry name" value="DUF6282"/>
</dbReference>
<evidence type="ECO:0000313" key="1">
    <source>
        <dbReference type="EMBL" id="MEJ8675260.1"/>
    </source>
</evidence>
<comment type="caution">
    <text evidence="1">The sequence shown here is derived from an EMBL/GenBank/DDBJ whole genome shotgun (WGS) entry which is preliminary data.</text>
</comment>
<dbReference type="Pfam" id="PF19799">
    <property type="entry name" value="DUF6282"/>
    <property type="match status" value="1"/>
</dbReference>
<organism evidence="1 2">
    <name type="scientific">Chromobacterium amazonense</name>
    <dbReference type="NCBI Taxonomy" id="1382803"/>
    <lineage>
        <taxon>Bacteria</taxon>
        <taxon>Pseudomonadati</taxon>
        <taxon>Pseudomonadota</taxon>
        <taxon>Betaproteobacteria</taxon>
        <taxon>Neisseriales</taxon>
        <taxon>Chromobacteriaceae</taxon>
        <taxon>Chromobacterium</taxon>
    </lineage>
</organism>
<gene>
    <name evidence="1" type="ORF">QCL97_011045</name>
</gene>
<dbReference type="RefSeq" id="WP_307910594.1">
    <property type="nucleotide sequence ID" value="NZ_JAVFJF020000020.1"/>
</dbReference>
<reference evidence="1 2" key="1">
    <citation type="submission" date="2023-12" db="EMBL/GenBank/DDBJ databases">
        <title>Evaluation and characterization of a potential secondary metabolite violacein from indigenous Chromobacterium amazonense SAM215.</title>
        <authorList>
            <person name="Tarafdar M.R."/>
            <person name="Abedin S.M."/>
            <person name="Atiqua A."/>
            <person name="Saha A."/>
            <person name="Khan S.N."/>
        </authorList>
    </citation>
    <scope>NUCLEOTIDE SEQUENCE [LARGE SCALE GENOMIC DNA]</scope>
    <source>
        <strain evidence="1 2">SAM215</strain>
    </source>
</reference>
<evidence type="ECO:0000313" key="2">
    <source>
        <dbReference type="Proteomes" id="UP001224516"/>
    </source>
</evidence>
<name>A0ABU8V272_9NEIS</name>
<dbReference type="InterPro" id="IPR016797">
    <property type="entry name" value="UCP021898"/>
</dbReference>
<keyword evidence="2" id="KW-1185">Reference proteome</keyword>
<proteinExistence type="predicted"/>
<accession>A0ABU8V272</accession>
<dbReference type="EMBL" id="JAVFJF020000020">
    <property type="protein sequence ID" value="MEJ8675260.1"/>
    <property type="molecule type" value="Genomic_DNA"/>
</dbReference>
<sequence length="291" mass="32379">MSAFQSYWRERLRFLDVHYHAAPDAFRRRHGVIETGRRYQALQGGVVLKNHLGDSVASAEAARALDLPVFGSTVLNAVAGGPCRRALEASLCRLQSEHSGRLLVHLPTVTGTSHRSRLSRSHSNPFCEAAFGEAAAICDEQGQLLPQTRELLAMARDYPLVISSGHASHNEVMRLLDAADQLGTPRLMLNQPANPMTGMSAADLAAIAGPDWLYIEQTALTYLLGYQDWDDFQTVLRELPNVVYSSDLGQTSQPDIEDWHRQSLGWFDDMRLDSKRRDSVWLETPLAMLTP</sequence>
<dbReference type="PIRSF" id="PIRSF021898">
    <property type="entry name" value="UCP021898"/>
    <property type="match status" value="1"/>
</dbReference>
<protein>
    <submittedName>
        <fullName evidence="1">DUF6282 family protein</fullName>
    </submittedName>
</protein>
<dbReference type="Proteomes" id="UP001224516">
    <property type="component" value="Unassembled WGS sequence"/>
</dbReference>